<dbReference type="Gene3D" id="2.180.10.10">
    <property type="entry name" value="RHS repeat-associated core"/>
    <property type="match status" value="4"/>
</dbReference>
<feature type="region of interest" description="Disordered" evidence="1">
    <location>
        <begin position="2663"/>
        <end position="2682"/>
    </location>
</feature>
<dbReference type="InterPro" id="IPR050708">
    <property type="entry name" value="T6SS_VgrG/RHS"/>
</dbReference>
<dbReference type="InterPro" id="IPR031325">
    <property type="entry name" value="RHS_repeat"/>
</dbReference>
<dbReference type="Proteomes" id="UP000319383">
    <property type="component" value="Chromosome"/>
</dbReference>
<dbReference type="InterPro" id="IPR013783">
    <property type="entry name" value="Ig-like_fold"/>
</dbReference>
<accession>A0A517ZJ69</accession>
<name>A0A517ZJ69_9PLAN</name>
<dbReference type="GO" id="GO:0016020">
    <property type="term" value="C:membrane"/>
    <property type="evidence" value="ECO:0007669"/>
    <property type="project" value="InterPro"/>
</dbReference>
<dbReference type="Gene3D" id="2.60.120.380">
    <property type="match status" value="5"/>
</dbReference>
<sequence length="5532" mass="596112">MFELTAGGTYSLLIEGTLDDTPVTRPYAFQIELLELSSTSSLSATNSGSISASGDLHAFTFSATAGENYFVDFADAATTDHYLSIRDAAGVEVARVAYDSAAQPNSVSTFTVADSGTYTVVVGADNSSTGSFEFRLVELDGNNLTAIDADTAGDFTASGERDVFHFEGAAGREVNLRIDAWGTAAQMSAASGRLVDNGGVEDGYDAIDEALQHLRFRDNAATHFILITDEDRDNTSPNLTYNDIFNDLDTAGYTLHSIVNMQVDTTNQSENALGIDGAGTSNSAYYADGSGGYTSETSGGVAFTRYSTPVFDYNNNITTEADYIDLAFDLEGTTWDLHQLRAGGLTGATAAQVLATESFTAAFVDILTNKITADQMDLVSTDPNVTFEILSETLTEDDISYDIRFTGDGTQYVFDLQFVRDQNGTDTVLGTIPVTLRTHYVQLTENSNFQTLYEDALTIPADAEALELRFFDLQFDTADGAAINDAFEIALLDSNGNPLAGTISGGRDAFFNMTEGEDPLLGGGVVYDAETGTVTLDISHLPEGLAATLAVRLVNNDADSTSTVSVDVHPTILTTSPVANPSLTSPSGDGHAPNTIDFDHMVDVTAAVSWDYQVTSFDESSDTLFTGLTLTNDGISPIRGPLLVAVHHIDNPRVQATGYDGLTPNGYAYFDVTHLMEDGMLDPAAALSGLALRFHNPQQVQFNYELQILADLNQPPEFVSDPVTEVVAGESYEYDAAAVDPDGDAVTYSILSGPGTMAIDAETGMITWSPTSGDVGGHVVIVQATDPLGSYDLQTYTLSVSENVPNRPPLFTTIPIVDAYLHTTYFYDSDASDPDGDDLTYSLVDGPQGMAIDADTGAISWDVTDVSLVGTLVSVTLQVTETGESGAGHEATQEYLIAVHEAIGNHDPIIISDPQLTFELPGFSGNTATGDVTPTELELHLSAGEVSEQIVSLDYEYDGNFSADIVLIVDESVSMTGGQAWLDEIAEALNAELEAAGYFENRFAIVGFTADSAVLSTVDDPFRVSVYGPDDALVKSVWVPERELFSSALAGWELPSSGEYSVVVENTDGSTATEYSFVLETVEEDVSTQSLTLGTSYSGTIETYAAQDDYTFTIAADDTLVLFDALANNDQLQWSLTGPAGAVVSDRSLDQPDSVLSLDSGSYTLAIEAVGFRSEDYQFRLVDLSAATSVTLGNSTSGTLDPVGESVGYTVTISTAARYDFTAESWDGSAAARWRLVDDTGTEVFNALLSETQSLVSLAVGDYVLIIDGDVDDPASQPQYQFTVESGTYSLSGTAISLDQTVSDNLTSGQYNFTLSADALVYFDVTEEISGGTTQTMSWTLEGADGTFVSSRWLEESNAGGYSGSDPDPLVFDLSAGGYNLTIDNSSLNDYEFRVVDIHSTLLSGVSSLTLDTVVNGTLNSARETHSYTFSATVGDVLAFDALTSAAQSSARWRLIGPDGSVLSTNGLLTDLPVYVITQTGDYALLIEGGTDDSSTSRTYSFEVQSLRLATVGSLTDGTLAADETHRYGFTLDEDALLYFDALTDEADFAWQLLDSSGSTIVSQRLFTASDGDDVSDANAVLDLSAGTYVLDVLSLNSATGDYDLRLVNLADVAASDFLGTTGDALSAGNSTDVYRFQAIPGDTLTIDVSSYSGPSGSQWRVVNLDGTVIDSGLISASQDTVSITAHGEYYLLIEGDISDTASSQSYTLDATLSQGGTPTALTLGSTTSGTINSADTFDVYSISGTAGQELFLDWLSGATTDMTLWLRDADGNLLLSESRSEESDYTKFPLVTLATTGTYTLLVGDAAGGTGAYSFRVLDKATQSQLVLDDETSSVFTATDEDRLYRFSGTAGQKMVLRLDAWADAEDVDDMTSRLKTEGVIEDGYEAIHTALNGLNFRDKVSRQLVLITDEDRDTTDANLTYNTILDELDEHDASLHSLLDVILNEVPGSGPYALGTDGDTAADNMYWIGTGGDYTVTSGTAPNLSTSWAIETEYIDLTFDADGTVWDGLTLEWGVPDEVNSFIAALADVIRGDVSEDLDVTLTASDPNVQFEILTKTYNGTSFDFDVRITGDGNPHAFDLQFVRENNPGVVVGTIPTEIWVDYFYDVDAIDPDDDELTYTLVGETHGATFDNETGLLRWAPTVTGEYEFTALVEDGRGGSDLQTWTVTVGDTTSGNTAPVLASAGPFTIQSGRPFEFMAVASDVDGDALQYQILDIPGSANAKPAGMTIDPLTGVVSWTPDVLQAGEYDIVIRAADGRGGIDSITVSITVVVPTIIETLDNAHPVIVSTPVTSAMLGIQYTYDVQATDADLDPLLYELALAPDGMAIDPVTGLISWVPSFSDLDDTIAGQHHVAVRVTDGRGGIALQKFIVDLQAGLPIITSSPNLSATVGTEWTYQLTASDPDLPNDVLEYELTYGPDGATIGASDGLLSWTPTATGTNLFVVTVYDLAGHGYQQMFLLPVIDTGSNTAPTILSTPRTHTIADQTFLTRITASDPEGEVITYSLIDGPSTMTIDGATGMVQWLPGLEDVNAVSAPHQYTVRATDARGLYDEQTFDLHVVAPLVDDDGTSVNHSPEITSTPDKVWIVDRLYRYQATATDADSDQLLWSLDSDVANMEIDPATGELLWLPDASQIGNTEVTIRVIDPFGGLATQSFVISVSDSNHPPEITSDPPQSGRSGEAYTYNVEATDPDEDTLVYALDNPPTGMSIDSDTGVISWTPSSEGSHSVTVTATDPSGWYAYQTYDLTIYAPASNLPPQINSNPEQTGMVGTAYSYQVIAFDPDEDELDYSLGGTPPIGMSIDPDTGLLTWTPAAGQTGEHSVQVIVSDGTDSDDQTFEISVRDNAAPVLTAIPDGTLTAGQLYEFDVSATDADGDALTYSLLGAPSNMTIDAGTGRIRWQTTLDDINLHSDITVAVTDPFGLYDTLMFDLDVVPPAADDGGDGNSGDGGGPSINSYPYITSTPSYTAVVDNLYLYQATATDPDHDPLEWLLDSSVRNMQIDRDTGLVSWSPDEDQIGDVEVKVRARDPFGASSQQTFLISVVGTNQTPLFTTDPITSGRVGDDYSYAANAIDPDGDPLTYALLDEPTGMTIDPITGVISWTPGATGTSEVIVTATDPSGLAAEQTYQLVITAAATNGRPEITSTPDWIALVGSEYTYQVTATDPDDDTLEYSLAGTPPNGMSIDPDTGLLTWTPNGGQIGTHSLEVIASDGSLGDVQSFDLRVRDNAAPTIAPIPDLTRAAGETYQFRAYGSDTDGDALTYELSGEPAGMTINEFTGNIEWLTTIDDIGTYADITVTVTDQYGLSASETFDLEIIAPPTSGGGSNQNGGPHITSTAGSLAIVGEQYTYQATATDPDGDTLLWSLETDVANMEINPTTGELLWTPDASQIGTVSATILVSDPHGAWSLQEIHVAVVDNNLPPQFTSTPPASGHSDEDYTYNVTATDPEEETLTFSLSDGPSGMTIDPNTGVLTWTPTGEGTFDVVVTVADPAGYAVHQDYDLTIFAPAANLPPQITSTAVLTGMVGTAYSYQVTATDPEDDTLEFSLGGTPPIGMSIDPDTGLLSWTPTSGQTGLNTFEVIVSDGNDTDTQYLGISIRDNTAPTITTIPDATVTAGNGYQYDVSAADADGDALTYSISGEPTGMTIDADTGRIEWQTAIGDIGAHANITVTVTDEFGLYNTDTFDVTVAADDTPPVVDVTYSHDPAQLGTPLSIYIQAVDDVGVDEITLDINGVDVAVDANGNAVYDVVSLDPLVVTVTATDTVDNETIVVDNLTVIDPGDVTAPEVAITSITGGEELTEPTDILGTVDDLDDNLVYWTLIATAIDSGREFTLATGGNEITTPALLGNFDTTAIANGLYRLTLTAVDAGGNTATDNKLVTVEGNLKLGAFSISFLDMQIPAPGFPITITRSYSTLDAGEQGDFGYGWSLDIANTSVNVEHADSGLSNHGPYTPFKNGDRVVITLPDGTTEGFTFYAEPAFSYGIIAYDYKPKFVADAGVDSELFVNEADVHLQQAGDEWVDHSKQGLAYNPALEEFGNAYVLRLRTGVELTINATSGELASIHDRYGNALYFTGDGIESSNGRGVDFEHDYADRITKITDHVGNFLLYDYDEDTGNLIAVTDRTGATTQFTYLDGPNDPEHYLDEIIDPLGRSAATTTYDERGRVEAVTDADGQTISYTYDSGNKTQTITDQLNYTSTVTFDARGNIIREEDPLGGITKRTFDDDDNLLTEIMVIGLEDTVSEETNDLLTTYTYDTNGFVSSVITPDGLETTYVNHETGTPLIVTDPFGNTTETVVDEYGRPLYLTDALENRTQLIYYGVGTNAADNGQVRYIVTPWKTDDYHGPSDNTAVSFEYDEEGNLISTTNWDQWSTPANAGDGNYRTNRFTYDDYGNQIGTSRLWQDPNDAENTVTLTTSSSYDDNNRLISHTDAQGHTTTTTYDVAGQVLSTTRIIGEDDSTSAENDDQTTTMLYDPRGQNIQTTYSDGTITRTVYDAKGRAVYTTDRHLPADDTQGTYYIYDALDRVVESKRYDGMVIDVDTVSGDSTTSLNTLGTLLYSSSSTYDNVSGWLLSTTGSTGVVTTYEYDDFGRTKKITETAGSESRSTEYTYDDFGRQTAVKDALGRYTLTHYDEYGRSDRTTFDDGTFVETTYDKFGRVVGETDQMGQTKTYEYDPQHGRLTAVVLPAVINPATDQLENPRYEYEYDYYGNQTVIRDPLGRETTFTYNEFGQQVTRELPLGQTEYFTYDEYGRRELHTSFEGNLTESVYSDLGFLDELRYYEPGDDPSIDPADEVVAFVYDDEFRQTSVTDGRGETEFDYDEFDRLSQVDAPEGTLNYEYDALGRKTRAYIGSPADPTHDWEYTYDAWGRLLDVKTIERNDEVLSTPEVTTYGYDTIGNLQRIDHANGMITFYEYDTLNRLDVLTYYDADGTPLDLSDNAKLYEFDYTVRADGRRAALTETYWDSTTPYVTTTNWTYDALNRLVEEEYDSHDDDLDYATTFEYDLVGNRLSKVIDGIIDKTLTYEYDDNDRLLTSWKIIGEVDDAVNLETNDTTTTYGYSGTLQTSKTVKETYSTQTLSVVDYEYNLQGRMSKVVIDTYDSNGDVVKRETTEYVYGYDGMRRGATYKVEEDTDQNPNTALVVTKYEETSYLVDSMNFTGYEQVVEEITRDVATQNVTNAKLFTLGHDVIDQTTFVPGTQTAGSALTLLYDGHGSTRAVVDDAIAILERYAYTAYGLPIGFDQAAALTALQYSGELHDVRIGWDYLRRRYYGPSVGGFNRLDDFAGNMHDPQSLHKYAYTHGDPINGIDPTGMANLVTGLKALAINAFLTGVAIGRTILPVAAAAALNVQYLVYAHLWKVEMGLVFAYFGLTVADAGLSWVDKAVTKSIENELPHTDRNGGNFFEKVTGANGTDYQSIDHRELDSKGRYTVVSLGSKGGDPLMSEEKFIQRALKEMGTKARRISTNRQFEPNPGARVPALMPGQVGSRVVLFGIPETRIGIYQNPDFVLGLRMLQRQFRNVRMVIVPLKGWRPR</sequence>
<dbReference type="PROSITE" id="PS50268">
    <property type="entry name" value="CADHERIN_2"/>
    <property type="match status" value="2"/>
</dbReference>
<dbReference type="PANTHER" id="PTHR32305">
    <property type="match status" value="1"/>
</dbReference>
<dbReference type="InterPro" id="IPR015919">
    <property type="entry name" value="Cadherin-like_sf"/>
</dbReference>
<dbReference type="NCBIfam" id="TIGR01643">
    <property type="entry name" value="YD_repeat_2x"/>
    <property type="match status" value="4"/>
</dbReference>
<proteinExistence type="predicted"/>
<evidence type="ECO:0000256" key="1">
    <source>
        <dbReference type="SAM" id="MobiDB-lite"/>
    </source>
</evidence>
<dbReference type="Pfam" id="PF05593">
    <property type="entry name" value="RHS_repeat"/>
    <property type="match status" value="5"/>
</dbReference>
<dbReference type="EC" id="3.1.-.-" evidence="3"/>
<evidence type="ECO:0000313" key="4">
    <source>
        <dbReference type="Proteomes" id="UP000319383"/>
    </source>
</evidence>
<dbReference type="Pfam" id="PF17963">
    <property type="entry name" value="Big_9"/>
    <property type="match status" value="2"/>
</dbReference>
<dbReference type="KEGG" id="sdyn:Mal52_09440"/>
<dbReference type="Gene3D" id="2.60.40.10">
    <property type="entry name" value="Immunoglobulins"/>
    <property type="match status" value="19"/>
</dbReference>
<evidence type="ECO:0000259" key="2">
    <source>
        <dbReference type="PROSITE" id="PS50268"/>
    </source>
</evidence>
<organism evidence="3 4">
    <name type="scientific">Symmachiella dynata</name>
    <dbReference type="NCBI Taxonomy" id="2527995"/>
    <lineage>
        <taxon>Bacteria</taxon>
        <taxon>Pseudomonadati</taxon>
        <taxon>Planctomycetota</taxon>
        <taxon>Planctomycetia</taxon>
        <taxon>Planctomycetales</taxon>
        <taxon>Planctomycetaceae</taxon>
        <taxon>Symmachiella</taxon>
    </lineage>
</organism>
<dbReference type="InterPro" id="IPR002126">
    <property type="entry name" value="Cadherin-like_dom"/>
</dbReference>
<dbReference type="GO" id="GO:0005509">
    <property type="term" value="F:calcium ion binding"/>
    <property type="evidence" value="ECO:0007669"/>
    <property type="project" value="InterPro"/>
</dbReference>
<dbReference type="InterPro" id="IPR006644">
    <property type="entry name" value="Cadg"/>
</dbReference>
<reference evidence="3 4" key="1">
    <citation type="submission" date="2019-02" db="EMBL/GenBank/DDBJ databases">
        <title>Deep-cultivation of Planctomycetes and their phenomic and genomic characterization uncovers novel biology.</title>
        <authorList>
            <person name="Wiegand S."/>
            <person name="Jogler M."/>
            <person name="Boedeker C."/>
            <person name="Pinto D."/>
            <person name="Vollmers J."/>
            <person name="Rivas-Marin E."/>
            <person name="Kohn T."/>
            <person name="Peeters S.H."/>
            <person name="Heuer A."/>
            <person name="Rast P."/>
            <person name="Oberbeckmann S."/>
            <person name="Bunk B."/>
            <person name="Jeske O."/>
            <person name="Meyerdierks A."/>
            <person name="Storesund J.E."/>
            <person name="Kallscheuer N."/>
            <person name="Luecker S."/>
            <person name="Lage O.M."/>
            <person name="Pohl T."/>
            <person name="Merkel B.J."/>
            <person name="Hornburger P."/>
            <person name="Mueller R.-W."/>
            <person name="Bruemmer F."/>
            <person name="Labrenz M."/>
            <person name="Spormann A.M."/>
            <person name="Op den Camp H."/>
            <person name="Overmann J."/>
            <person name="Amann R."/>
            <person name="Jetten M.S.M."/>
            <person name="Mascher T."/>
            <person name="Medema M.H."/>
            <person name="Devos D.P."/>
            <person name="Kaster A.-K."/>
            <person name="Ovreas L."/>
            <person name="Rohde M."/>
            <person name="Galperin M.Y."/>
            <person name="Jogler C."/>
        </authorList>
    </citation>
    <scope>NUCLEOTIDE SEQUENCE [LARGE SCALE GENOMIC DNA]</scope>
    <source>
        <strain evidence="3 4">Mal52</strain>
    </source>
</reference>
<dbReference type="GO" id="GO:0016787">
    <property type="term" value="F:hydrolase activity"/>
    <property type="evidence" value="ECO:0007669"/>
    <property type="project" value="UniProtKB-KW"/>
</dbReference>
<dbReference type="RefSeq" id="WP_145374528.1">
    <property type="nucleotide sequence ID" value="NZ_CP036276.1"/>
</dbReference>
<dbReference type="NCBIfam" id="TIGR03696">
    <property type="entry name" value="Rhs_assc_core"/>
    <property type="match status" value="1"/>
</dbReference>
<evidence type="ECO:0000313" key="3">
    <source>
        <dbReference type="EMBL" id="QDU42483.1"/>
    </source>
</evidence>
<feature type="domain" description="Cadherin" evidence="2">
    <location>
        <begin position="2488"/>
        <end position="2579"/>
    </location>
</feature>
<keyword evidence="3" id="KW-0378">Hydrolase</keyword>
<dbReference type="PANTHER" id="PTHR32305:SF15">
    <property type="entry name" value="PROTEIN RHSA-RELATED"/>
    <property type="match status" value="1"/>
</dbReference>
<dbReference type="Pfam" id="PF05345">
    <property type="entry name" value="He_PIG"/>
    <property type="match status" value="14"/>
</dbReference>
<keyword evidence="4" id="KW-1185">Reference proteome</keyword>
<gene>
    <name evidence="3" type="primary">wapA_3</name>
    <name evidence="3" type="ORF">Mal52_09440</name>
</gene>
<dbReference type="SMART" id="SM00112">
    <property type="entry name" value="CA"/>
    <property type="match status" value="11"/>
</dbReference>
<dbReference type="EMBL" id="CP036276">
    <property type="protein sequence ID" value="QDU42483.1"/>
    <property type="molecule type" value="Genomic_DNA"/>
</dbReference>
<dbReference type="InterPro" id="IPR022385">
    <property type="entry name" value="Rhs_assc_core"/>
</dbReference>
<dbReference type="InterPro" id="IPR006530">
    <property type="entry name" value="YD"/>
</dbReference>
<protein>
    <submittedName>
        <fullName evidence="3">tRNA nuclease WapA</fullName>
        <ecNumber evidence="3">3.1.-.-</ecNumber>
    </submittedName>
</protein>
<dbReference type="CDD" id="cd11304">
    <property type="entry name" value="Cadherin_repeat"/>
    <property type="match status" value="2"/>
</dbReference>
<dbReference type="SMART" id="SM00736">
    <property type="entry name" value="CADG"/>
    <property type="match status" value="10"/>
</dbReference>
<dbReference type="SUPFAM" id="SSF49313">
    <property type="entry name" value="Cadherin-like"/>
    <property type="match status" value="19"/>
</dbReference>
<dbReference type="GO" id="GO:0007156">
    <property type="term" value="P:homophilic cell adhesion via plasma membrane adhesion molecules"/>
    <property type="evidence" value="ECO:0007669"/>
    <property type="project" value="InterPro"/>
</dbReference>
<feature type="domain" description="Cadherin" evidence="2">
    <location>
        <begin position="2203"/>
        <end position="2288"/>
    </location>
</feature>